<dbReference type="KEGG" id="vg:80004887"/>
<feature type="region of interest" description="Disordered" evidence="1">
    <location>
        <begin position="83"/>
        <end position="178"/>
    </location>
</feature>
<gene>
    <name evidence="2" type="primary">25</name>
    <name evidence="2" type="ORF">SEA_TERIJ_25</name>
</gene>
<protein>
    <submittedName>
        <fullName evidence="2">Uncharacterized protein</fullName>
    </submittedName>
</protein>
<reference evidence="2 3" key="1">
    <citation type="submission" date="2019-12" db="EMBL/GenBank/DDBJ databases">
        <authorList>
            <person name="Kistler A.K."/>
            <person name="Garlena R.A."/>
            <person name="Russell D.A."/>
            <person name="Pope W.H."/>
            <person name="Jacobs-Sera D."/>
            <person name="Hatfull G.F."/>
        </authorList>
    </citation>
    <scope>NUCLEOTIDE SEQUENCE [LARGE SCALE GENOMIC DNA]</scope>
</reference>
<dbReference type="EMBL" id="MN813684">
    <property type="protein sequence ID" value="QHB37159.1"/>
    <property type="molecule type" value="Genomic_DNA"/>
</dbReference>
<feature type="compositionally biased region" description="Polar residues" evidence="1">
    <location>
        <begin position="130"/>
        <end position="142"/>
    </location>
</feature>
<feature type="compositionally biased region" description="Acidic residues" evidence="1">
    <location>
        <begin position="103"/>
        <end position="113"/>
    </location>
</feature>
<dbReference type="Proteomes" id="UP000464752">
    <property type="component" value="Segment"/>
</dbReference>
<feature type="compositionally biased region" description="Basic and acidic residues" evidence="1">
    <location>
        <begin position="20"/>
        <end position="35"/>
    </location>
</feature>
<proteinExistence type="predicted"/>
<evidence type="ECO:0000313" key="3">
    <source>
        <dbReference type="Proteomes" id="UP000464752"/>
    </source>
</evidence>
<evidence type="ECO:0000256" key="1">
    <source>
        <dbReference type="SAM" id="MobiDB-lite"/>
    </source>
</evidence>
<name>A0A6B9LIT0_9CAUD</name>
<keyword evidence="3" id="KW-1185">Reference proteome</keyword>
<dbReference type="RefSeq" id="YP_010751221.1">
    <property type="nucleotide sequence ID" value="NC_073367.1"/>
</dbReference>
<organism evidence="2 3">
    <name type="scientific">Microbacterium phage Terij</name>
    <dbReference type="NCBI Taxonomy" id="2686229"/>
    <lineage>
        <taxon>Viruses</taxon>
        <taxon>Duplodnaviria</taxon>
        <taxon>Heunggongvirae</taxon>
        <taxon>Uroviricota</taxon>
        <taxon>Caudoviricetes</taxon>
        <taxon>Hodgkinviridae</taxon>
        <taxon>Margaeryvirus</taxon>
        <taxon>Margaeryvirus terij</taxon>
    </lineage>
</organism>
<dbReference type="GeneID" id="80004887"/>
<feature type="compositionally biased region" description="Acidic residues" evidence="1">
    <location>
        <begin position="149"/>
        <end position="162"/>
    </location>
</feature>
<feature type="region of interest" description="Disordered" evidence="1">
    <location>
        <begin position="1"/>
        <end position="35"/>
    </location>
</feature>
<accession>A0A6B9LIT0</accession>
<evidence type="ECO:0000313" key="2">
    <source>
        <dbReference type="EMBL" id="QHB37159.1"/>
    </source>
</evidence>
<sequence>MHNDGTGPQYDRPRRPRPVTRHEVRRPEPAEPTDFERYQALLADGIPDADARTAIWPDNALVYGTGEDGNSVLLPVGEDGMTIVPEGFAEGDLYPPAEPTGADGDDTEEDGETETPAADAEEHAEEPQSTEDAPTATETENGAESAAEPADETTEDDTETDEAPVVIPDAGYEPADHNRNEVQKYLAENPDQAEYVLARERTGKARVSLIGA</sequence>